<dbReference type="CDD" id="cd01392">
    <property type="entry name" value="HTH_LacI"/>
    <property type="match status" value="1"/>
</dbReference>
<dbReference type="Gene3D" id="1.10.260.40">
    <property type="entry name" value="lambda repressor-like DNA-binding domains"/>
    <property type="match status" value="1"/>
</dbReference>
<evidence type="ECO:0000256" key="3">
    <source>
        <dbReference type="ARBA" id="ARBA00023163"/>
    </source>
</evidence>
<dbReference type="PANTHER" id="PTHR30146:SF109">
    <property type="entry name" value="HTH-TYPE TRANSCRIPTIONAL REGULATOR GALS"/>
    <property type="match status" value="1"/>
</dbReference>
<gene>
    <name evidence="5" type="ordered locus">Halha_0833</name>
</gene>
<dbReference type="GO" id="GO:0000976">
    <property type="term" value="F:transcription cis-regulatory region binding"/>
    <property type="evidence" value="ECO:0007669"/>
    <property type="project" value="TreeGrafter"/>
</dbReference>
<dbReference type="PRINTS" id="PR00036">
    <property type="entry name" value="HTHLACI"/>
</dbReference>
<dbReference type="PANTHER" id="PTHR30146">
    <property type="entry name" value="LACI-RELATED TRANSCRIPTIONAL REPRESSOR"/>
    <property type="match status" value="1"/>
</dbReference>
<evidence type="ECO:0000256" key="1">
    <source>
        <dbReference type="ARBA" id="ARBA00023015"/>
    </source>
</evidence>
<keyword evidence="1" id="KW-0805">Transcription regulation</keyword>
<protein>
    <submittedName>
        <fullName evidence="5">Transcriptional regulator</fullName>
    </submittedName>
</protein>
<feature type="domain" description="HTH lacI-type" evidence="4">
    <location>
        <begin position="3"/>
        <end position="57"/>
    </location>
</feature>
<keyword evidence="3" id="KW-0804">Transcription</keyword>
<dbReference type="CDD" id="cd01542">
    <property type="entry name" value="PBP1_TreR-like"/>
    <property type="match status" value="1"/>
</dbReference>
<dbReference type="PROSITE" id="PS00356">
    <property type="entry name" value="HTH_LACI_1"/>
    <property type="match status" value="1"/>
</dbReference>
<dbReference type="InterPro" id="IPR028082">
    <property type="entry name" value="Peripla_BP_I"/>
</dbReference>
<evidence type="ECO:0000259" key="4">
    <source>
        <dbReference type="PROSITE" id="PS50932"/>
    </source>
</evidence>
<dbReference type="Pfam" id="PF13377">
    <property type="entry name" value="Peripla_BP_3"/>
    <property type="match status" value="1"/>
</dbReference>
<keyword evidence="6" id="KW-1185">Reference proteome</keyword>
<accession>L0K734</accession>
<dbReference type="KEGG" id="hhl:Halha_0833"/>
<evidence type="ECO:0000313" key="6">
    <source>
        <dbReference type="Proteomes" id="UP000010880"/>
    </source>
</evidence>
<dbReference type="EMBL" id="CP003359">
    <property type="protein sequence ID" value="AGB40801.1"/>
    <property type="molecule type" value="Genomic_DNA"/>
</dbReference>
<dbReference type="RefSeq" id="WP_015326526.1">
    <property type="nucleotide sequence ID" value="NC_019978.1"/>
</dbReference>
<organism evidence="5 6">
    <name type="scientific">Halobacteroides halobius (strain ATCC 35273 / DSM 5150 / MD-1)</name>
    <dbReference type="NCBI Taxonomy" id="748449"/>
    <lineage>
        <taxon>Bacteria</taxon>
        <taxon>Bacillati</taxon>
        <taxon>Bacillota</taxon>
        <taxon>Clostridia</taxon>
        <taxon>Halanaerobiales</taxon>
        <taxon>Halobacteroidaceae</taxon>
        <taxon>Halobacteroides</taxon>
    </lineage>
</organism>
<dbReference type="InterPro" id="IPR000843">
    <property type="entry name" value="HTH_LacI"/>
</dbReference>
<proteinExistence type="predicted"/>
<dbReference type="AlphaFoldDB" id="L0K734"/>
<dbReference type="SUPFAM" id="SSF47413">
    <property type="entry name" value="lambda repressor-like DNA-binding domains"/>
    <property type="match status" value="1"/>
</dbReference>
<dbReference type="eggNOG" id="COG1609">
    <property type="taxonomic scope" value="Bacteria"/>
</dbReference>
<dbReference type="Pfam" id="PF00356">
    <property type="entry name" value="LacI"/>
    <property type="match status" value="1"/>
</dbReference>
<dbReference type="PROSITE" id="PS50932">
    <property type="entry name" value="HTH_LACI_2"/>
    <property type="match status" value="1"/>
</dbReference>
<dbReference type="HOGENOM" id="CLU_037628_6_0_9"/>
<dbReference type="PATRIC" id="fig|748449.3.peg.791"/>
<dbReference type="InterPro" id="IPR046335">
    <property type="entry name" value="LacI/GalR-like_sensor"/>
</dbReference>
<evidence type="ECO:0000256" key="2">
    <source>
        <dbReference type="ARBA" id="ARBA00023125"/>
    </source>
</evidence>
<name>L0K734_HALHC</name>
<dbReference type="OrthoDB" id="3180992at2"/>
<dbReference type="Proteomes" id="UP000010880">
    <property type="component" value="Chromosome"/>
</dbReference>
<dbReference type="InterPro" id="IPR010982">
    <property type="entry name" value="Lambda_DNA-bd_dom_sf"/>
</dbReference>
<evidence type="ECO:0000313" key="5">
    <source>
        <dbReference type="EMBL" id="AGB40801.1"/>
    </source>
</evidence>
<sequence>MGITIKEIAKLADVSKSTVSRVINDSEHVSDEARKKVQQVIEETGYIPNSLAKDLQRNKTNTIGVILPKINTSTFSSAVEGISDTMHENGYNILLTNTRLNTKEEINHLKLLKEKRVRGILFFATEVTKEHIETLERIDIPVVILGQDTSDILDFPCVIHDDFVSAQNIVGYLVAHGHKNIGYIGVEEYDIAVGQLRKKGYEAVLTENNLEINEEQIYKDGFSMESGYKGMLEIINNSQKLPTAIFAATDRLAIGAIKCLKDKGYQVPEDVSIVGIGDSDISPLITPELTTVRYDHLQAGAKASQILLNYINKQEVTEKLVMNSQIIERESVKNV</sequence>
<dbReference type="SMART" id="SM00354">
    <property type="entry name" value="HTH_LACI"/>
    <property type="match status" value="1"/>
</dbReference>
<dbReference type="GO" id="GO:0003700">
    <property type="term" value="F:DNA-binding transcription factor activity"/>
    <property type="evidence" value="ECO:0007669"/>
    <property type="project" value="TreeGrafter"/>
</dbReference>
<dbReference type="Gene3D" id="3.40.50.2300">
    <property type="match status" value="2"/>
</dbReference>
<dbReference type="STRING" id="748449.Halha_0833"/>
<reference evidence="6" key="1">
    <citation type="submission" date="2012-02" db="EMBL/GenBank/DDBJ databases">
        <title>The complete genome of Halobacteroides halobius DSM 5150.</title>
        <authorList>
            <person name="Lucas S."/>
            <person name="Copeland A."/>
            <person name="Lapidus A."/>
            <person name="Glavina del Rio T."/>
            <person name="Dalin E."/>
            <person name="Tice H."/>
            <person name="Bruce D."/>
            <person name="Goodwin L."/>
            <person name="Pitluck S."/>
            <person name="Peters L."/>
            <person name="Mikhailova N."/>
            <person name="Gu W."/>
            <person name="Kyrpides N."/>
            <person name="Mavromatis K."/>
            <person name="Ivanova N."/>
            <person name="Brettin T."/>
            <person name="Detter J.C."/>
            <person name="Han C."/>
            <person name="Larimer F."/>
            <person name="Land M."/>
            <person name="Hauser L."/>
            <person name="Markowitz V."/>
            <person name="Cheng J.-F."/>
            <person name="Hugenholtz P."/>
            <person name="Woyke T."/>
            <person name="Wu D."/>
            <person name="Tindall B."/>
            <person name="Pomrenke H."/>
            <person name="Brambilla E."/>
            <person name="Klenk H.-P."/>
            <person name="Eisen J.A."/>
        </authorList>
    </citation>
    <scope>NUCLEOTIDE SEQUENCE [LARGE SCALE GENOMIC DNA]</scope>
    <source>
        <strain evidence="6">ATCC 35273 / DSM 5150 / MD-1</strain>
    </source>
</reference>
<keyword evidence="2" id="KW-0238">DNA-binding</keyword>
<dbReference type="SUPFAM" id="SSF53822">
    <property type="entry name" value="Periplasmic binding protein-like I"/>
    <property type="match status" value="1"/>
</dbReference>